<organism evidence="1 2">
    <name type="scientific">Gossypium australe</name>
    <dbReference type="NCBI Taxonomy" id="47621"/>
    <lineage>
        <taxon>Eukaryota</taxon>
        <taxon>Viridiplantae</taxon>
        <taxon>Streptophyta</taxon>
        <taxon>Embryophyta</taxon>
        <taxon>Tracheophyta</taxon>
        <taxon>Spermatophyta</taxon>
        <taxon>Magnoliopsida</taxon>
        <taxon>eudicotyledons</taxon>
        <taxon>Gunneridae</taxon>
        <taxon>Pentapetalae</taxon>
        <taxon>rosids</taxon>
        <taxon>malvids</taxon>
        <taxon>Malvales</taxon>
        <taxon>Malvaceae</taxon>
        <taxon>Malvoideae</taxon>
        <taxon>Gossypium</taxon>
    </lineage>
</organism>
<dbReference type="OrthoDB" id="999640at2759"/>
<gene>
    <name evidence="1" type="ORF">EPI10_022110</name>
</gene>
<sequence>MVSRSIAEAEYRSLAHVTADIVWLQSLLTELGVSTQNKALVWCDSSAAVATLSCIPKGSLQVGHVSSQDQIADVLTKPLSVGLFDKFRSRLRVISIMSANMQKHKKRISTRHVKE</sequence>
<keyword evidence="2" id="KW-1185">Reference proteome</keyword>
<dbReference type="CDD" id="cd09272">
    <property type="entry name" value="RNase_HI_RT_Ty1"/>
    <property type="match status" value="1"/>
</dbReference>
<accession>A0A5B6WIP2</accession>
<reference evidence="2" key="1">
    <citation type="journal article" date="2019" name="Plant Biotechnol. J.">
        <title>Genome sequencing of the Australian wild diploid species Gossypium australe highlights disease resistance and delayed gland morphogenesis.</title>
        <authorList>
            <person name="Cai Y."/>
            <person name="Cai X."/>
            <person name="Wang Q."/>
            <person name="Wang P."/>
            <person name="Zhang Y."/>
            <person name="Cai C."/>
            <person name="Xu Y."/>
            <person name="Wang K."/>
            <person name="Zhou Z."/>
            <person name="Wang C."/>
            <person name="Geng S."/>
            <person name="Li B."/>
            <person name="Dong Q."/>
            <person name="Hou Y."/>
            <person name="Wang H."/>
            <person name="Ai P."/>
            <person name="Liu Z."/>
            <person name="Yi F."/>
            <person name="Sun M."/>
            <person name="An G."/>
            <person name="Cheng J."/>
            <person name="Zhang Y."/>
            <person name="Shi Q."/>
            <person name="Xie Y."/>
            <person name="Shi X."/>
            <person name="Chang Y."/>
            <person name="Huang F."/>
            <person name="Chen Y."/>
            <person name="Hong S."/>
            <person name="Mi L."/>
            <person name="Sun Q."/>
            <person name="Zhang L."/>
            <person name="Zhou B."/>
            <person name="Peng R."/>
            <person name="Zhang X."/>
            <person name="Liu F."/>
        </authorList>
    </citation>
    <scope>NUCLEOTIDE SEQUENCE [LARGE SCALE GENOMIC DNA]</scope>
    <source>
        <strain evidence="2">cv. PA1801</strain>
    </source>
</reference>
<dbReference type="Proteomes" id="UP000325315">
    <property type="component" value="Unassembled WGS sequence"/>
</dbReference>
<evidence type="ECO:0000313" key="2">
    <source>
        <dbReference type="Proteomes" id="UP000325315"/>
    </source>
</evidence>
<proteinExistence type="predicted"/>
<dbReference type="AlphaFoldDB" id="A0A5B6WIP2"/>
<protein>
    <recommendedName>
        <fullName evidence="3">Retrovirus-related Pol polyprotein from transposon TNT 1-94</fullName>
    </recommendedName>
</protein>
<name>A0A5B6WIP2_9ROSI</name>
<evidence type="ECO:0000313" key="1">
    <source>
        <dbReference type="EMBL" id="KAA3481771.1"/>
    </source>
</evidence>
<evidence type="ECO:0008006" key="3">
    <source>
        <dbReference type="Google" id="ProtNLM"/>
    </source>
</evidence>
<dbReference type="EMBL" id="SMMG02000003">
    <property type="protein sequence ID" value="KAA3481771.1"/>
    <property type="molecule type" value="Genomic_DNA"/>
</dbReference>
<comment type="caution">
    <text evidence="1">The sequence shown here is derived from an EMBL/GenBank/DDBJ whole genome shotgun (WGS) entry which is preliminary data.</text>
</comment>